<reference evidence="6 7" key="1">
    <citation type="journal article" date="2021" name="BMC Biol.">
        <title>Horizontally acquired antibacterial genes associated with adaptive radiation of ladybird beetles.</title>
        <authorList>
            <person name="Li H.S."/>
            <person name="Tang X.F."/>
            <person name="Huang Y.H."/>
            <person name="Xu Z.Y."/>
            <person name="Chen M.L."/>
            <person name="Du X.Y."/>
            <person name="Qiu B.Y."/>
            <person name="Chen P.T."/>
            <person name="Zhang W."/>
            <person name="Slipinski A."/>
            <person name="Escalona H.E."/>
            <person name="Waterhouse R.M."/>
            <person name="Zwick A."/>
            <person name="Pang H."/>
        </authorList>
    </citation>
    <scope>NUCLEOTIDE SEQUENCE [LARGE SCALE GENOMIC DNA]</scope>
    <source>
        <strain evidence="6">SYSU2018</strain>
    </source>
</reference>
<keyword evidence="3" id="KW-0206">Cytoskeleton</keyword>
<proteinExistence type="predicted"/>
<protein>
    <recommendedName>
        <fullName evidence="8">Right handed beta helix domain-containing protein</fullName>
    </recommendedName>
</protein>
<feature type="domain" description="Right handed beta helix" evidence="4">
    <location>
        <begin position="359"/>
        <end position="477"/>
    </location>
</feature>
<dbReference type="PANTHER" id="PTHR14695:SF4">
    <property type="entry name" value="PROTEIN NESSUN DORMA"/>
    <property type="match status" value="1"/>
</dbReference>
<dbReference type="SUPFAM" id="SSF51126">
    <property type="entry name" value="Pectin lyase-like"/>
    <property type="match status" value="1"/>
</dbReference>
<evidence type="ECO:0000256" key="1">
    <source>
        <dbReference type="ARBA" id="ARBA00004186"/>
    </source>
</evidence>
<comment type="subcellular location">
    <subcellularLocation>
        <location evidence="1">Cytoplasm</location>
        <location evidence="1">Cytoskeleton</location>
        <location evidence="1">Spindle</location>
    </subcellularLocation>
</comment>
<evidence type="ECO:0008006" key="8">
    <source>
        <dbReference type="Google" id="ProtNLM"/>
    </source>
</evidence>
<evidence type="ECO:0000313" key="7">
    <source>
        <dbReference type="Proteomes" id="UP001516400"/>
    </source>
</evidence>
<feature type="domain" description="SHC SH2" evidence="5">
    <location>
        <begin position="13"/>
        <end position="243"/>
    </location>
</feature>
<dbReference type="AlphaFoldDB" id="A0ABD2NVI9"/>
<evidence type="ECO:0000256" key="2">
    <source>
        <dbReference type="ARBA" id="ARBA00022490"/>
    </source>
</evidence>
<dbReference type="EMBL" id="JABFTP020000144">
    <property type="protein sequence ID" value="KAL3282771.1"/>
    <property type="molecule type" value="Genomic_DNA"/>
</dbReference>
<dbReference type="Pfam" id="PF13229">
    <property type="entry name" value="Beta_helix"/>
    <property type="match status" value="1"/>
</dbReference>
<evidence type="ECO:0000259" key="5">
    <source>
        <dbReference type="Pfam" id="PF23762"/>
    </source>
</evidence>
<keyword evidence="7" id="KW-1185">Reference proteome</keyword>
<dbReference type="InterPro" id="IPR011050">
    <property type="entry name" value="Pectin_lyase_fold/virulence"/>
</dbReference>
<evidence type="ECO:0000313" key="6">
    <source>
        <dbReference type="EMBL" id="KAL3282771.1"/>
    </source>
</evidence>
<accession>A0ABD2NVI9</accession>
<evidence type="ECO:0000256" key="3">
    <source>
        <dbReference type="ARBA" id="ARBA00023212"/>
    </source>
</evidence>
<name>A0ABD2NVI9_9CUCU</name>
<sequence>MDQVYCFDKTLLQRLEEYTDVLSGFEVLPASALSKEWGFYLELTIDPNGWQAVWKISRATCESLKIPFPTLVLVLVLNIDFPSLQALVRVIAVQDDIQIPEKHYVPLIQLWPTKLQDRSVALNMATTAKVIDMLRFFFTHLFMPWDIEDDESDWKTKHLESRLRLYYDMKNGVIPKVTSERLNSLLTEARRLQHKKEILEEEFDDSVIDDISNHSHVDYLTDLHLRLLEIKSEVEILENPLLRKAVIRRQLQHISVNNDPKEPKIWLIHENSLLENYITFLEQVKMLYPNDIVTVQPNLSLALENSSQNDSFVLSNGRYDMNIVGALEMGGTLKGIGSNDKTILVSTLEDILFDFQADQALVENVTIDASRSQCAAVIRRGKVTFSNCKIFGDGQSSTHQGIIVLAGSELELKNCEIYGLCTAVVGNSGSKIYLRNTEIHDVHFGLKIYDNSFVNAQKCVFRDCKDYGICVETENNLKGGLHSVGNFDALNIMPEVKTELVSGINNGKGDVVINRTSQVKAIEDLFCSNRDPTVSADLSEEDMLTEDETGGWTVNNEMNKTVVENLQNISPATV</sequence>
<dbReference type="InterPro" id="IPR012334">
    <property type="entry name" value="Pectin_lyas_fold"/>
</dbReference>
<keyword evidence="2" id="KW-0963">Cytoplasm</keyword>
<organism evidence="6 7">
    <name type="scientific">Cryptolaemus montrouzieri</name>
    <dbReference type="NCBI Taxonomy" id="559131"/>
    <lineage>
        <taxon>Eukaryota</taxon>
        <taxon>Metazoa</taxon>
        <taxon>Ecdysozoa</taxon>
        <taxon>Arthropoda</taxon>
        <taxon>Hexapoda</taxon>
        <taxon>Insecta</taxon>
        <taxon>Pterygota</taxon>
        <taxon>Neoptera</taxon>
        <taxon>Endopterygota</taxon>
        <taxon>Coleoptera</taxon>
        <taxon>Polyphaga</taxon>
        <taxon>Cucujiformia</taxon>
        <taxon>Coccinelloidea</taxon>
        <taxon>Coccinellidae</taxon>
        <taxon>Scymninae</taxon>
        <taxon>Scymnini</taxon>
        <taxon>Cryptolaemus</taxon>
    </lineage>
</organism>
<evidence type="ECO:0000259" key="4">
    <source>
        <dbReference type="Pfam" id="PF13229"/>
    </source>
</evidence>
<dbReference type="InterPro" id="IPR045140">
    <property type="entry name" value="SHCBP1-like"/>
</dbReference>
<gene>
    <name evidence="6" type="ORF">HHI36_005938</name>
</gene>
<dbReference type="Proteomes" id="UP001516400">
    <property type="component" value="Unassembled WGS sequence"/>
</dbReference>
<dbReference type="InterPro" id="IPR039448">
    <property type="entry name" value="Beta_helix"/>
</dbReference>
<comment type="caution">
    <text evidence="6">The sequence shown here is derived from an EMBL/GenBank/DDBJ whole genome shotgun (WGS) entry which is preliminary data.</text>
</comment>
<dbReference type="Gene3D" id="2.160.20.10">
    <property type="entry name" value="Single-stranded right-handed beta-helix, Pectin lyase-like"/>
    <property type="match status" value="1"/>
</dbReference>
<dbReference type="InterPro" id="IPR057508">
    <property type="entry name" value="SHCBP-like_N"/>
</dbReference>
<dbReference type="GO" id="GO:0005819">
    <property type="term" value="C:spindle"/>
    <property type="evidence" value="ECO:0007669"/>
    <property type="project" value="UniProtKB-SubCell"/>
</dbReference>
<dbReference type="Pfam" id="PF23762">
    <property type="entry name" value="SHCBP_N"/>
    <property type="match status" value="1"/>
</dbReference>
<dbReference type="PANTHER" id="PTHR14695">
    <property type="entry name" value="SHC SH2-DOMAIN BINDING PROTEIN 1-RELATED"/>
    <property type="match status" value="1"/>
</dbReference>